<evidence type="ECO:0000259" key="2">
    <source>
        <dbReference type="Pfam" id="PF00156"/>
    </source>
</evidence>
<dbReference type="InterPro" id="IPR000836">
    <property type="entry name" value="PRTase_dom"/>
</dbReference>
<evidence type="ECO:0000313" key="3">
    <source>
        <dbReference type="EMBL" id="EAZ81814.1"/>
    </source>
</evidence>
<proteinExistence type="inferred from homology"/>
<dbReference type="InterPro" id="IPR051910">
    <property type="entry name" value="ComF/GntX_DNA_util-trans"/>
</dbReference>
<dbReference type="EMBL" id="AAXU02000001">
    <property type="protein sequence ID" value="EAZ81814.1"/>
    <property type="molecule type" value="Genomic_DNA"/>
</dbReference>
<dbReference type="HOGENOM" id="CLU_054549_1_0_10"/>
<organism evidence="3 4">
    <name type="scientific">Algoriphagus machipongonensis</name>
    <dbReference type="NCBI Taxonomy" id="388413"/>
    <lineage>
        <taxon>Bacteria</taxon>
        <taxon>Pseudomonadati</taxon>
        <taxon>Bacteroidota</taxon>
        <taxon>Cytophagia</taxon>
        <taxon>Cytophagales</taxon>
        <taxon>Cyclobacteriaceae</taxon>
        <taxon>Algoriphagus</taxon>
    </lineage>
</organism>
<reference evidence="3 4" key="1">
    <citation type="journal article" date="2011" name="J. Bacteriol.">
        <title>Complete genome sequence of Algoriphagus sp. PR1, bacterial prey of a colony-forming choanoflagellate.</title>
        <authorList>
            <person name="Alegado R.A."/>
            <person name="Ferriera S."/>
            <person name="Nusbaum C."/>
            <person name="Young S.K."/>
            <person name="Zeng Q."/>
            <person name="Imamovic A."/>
            <person name="Fairclough S.R."/>
            <person name="King N."/>
        </authorList>
    </citation>
    <scope>NUCLEOTIDE SEQUENCE [LARGE SCALE GENOMIC DNA]</scope>
    <source>
        <strain evidence="3 4">PR1</strain>
    </source>
</reference>
<dbReference type="Gene3D" id="3.40.50.2020">
    <property type="match status" value="1"/>
</dbReference>
<keyword evidence="4" id="KW-1185">Reference proteome</keyword>
<dbReference type="eggNOG" id="COG1040">
    <property type="taxonomic scope" value="Bacteria"/>
</dbReference>
<dbReference type="EMBL" id="CM001023">
    <property type="protein sequence ID" value="EAZ81814.1"/>
    <property type="molecule type" value="Genomic_DNA"/>
</dbReference>
<dbReference type="AlphaFoldDB" id="A3HUJ2"/>
<dbReference type="STRING" id="388413.ALPR1_01195"/>
<dbReference type="CDD" id="cd06223">
    <property type="entry name" value="PRTases_typeI"/>
    <property type="match status" value="1"/>
</dbReference>
<evidence type="ECO:0000256" key="1">
    <source>
        <dbReference type="ARBA" id="ARBA00008007"/>
    </source>
</evidence>
<gene>
    <name evidence="3" type="ORF">ALPR1_01195</name>
</gene>
<protein>
    <submittedName>
        <fullName evidence="3">Competence protein F-related protein</fullName>
    </submittedName>
</protein>
<dbReference type="Proteomes" id="UP000003919">
    <property type="component" value="Chromosome"/>
</dbReference>
<evidence type="ECO:0000313" key="4">
    <source>
        <dbReference type="Proteomes" id="UP000003919"/>
    </source>
</evidence>
<comment type="similarity">
    <text evidence="1">Belongs to the ComF/GntX family.</text>
</comment>
<dbReference type="Pfam" id="PF00156">
    <property type="entry name" value="Pribosyltran"/>
    <property type="match status" value="1"/>
</dbReference>
<feature type="domain" description="Phosphoribosyltransferase" evidence="2">
    <location>
        <begin position="143"/>
        <end position="228"/>
    </location>
</feature>
<dbReference type="PANTHER" id="PTHR47505:SF1">
    <property type="entry name" value="DNA UTILIZATION PROTEIN YHGH"/>
    <property type="match status" value="1"/>
</dbReference>
<dbReference type="InterPro" id="IPR029057">
    <property type="entry name" value="PRTase-like"/>
</dbReference>
<dbReference type="PANTHER" id="PTHR47505">
    <property type="entry name" value="DNA UTILIZATION PROTEIN YHGH"/>
    <property type="match status" value="1"/>
</dbReference>
<dbReference type="SUPFAM" id="SSF53271">
    <property type="entry name" value="PRTase-like"/>
    <property type="match status" value="1"/>
</dbReference>
<name>A3HUJ2_9BACT</name>
<sequence>MRLLFLKDFLDLIFPRNCDLCGRSLFDFESCLCKICVGMLPKTIYHQMPAENDLTDKLKGLSQIGLAMSFLRFTKNGVSQKLLHRLKYRNKPEIAVKLGNLYGQTLNKSGLYTNWDILIPVPLHELKHKRRGYNQSEEFGRGLGESMSLPLRLSLKRAKFTETQTKKSRIQRLDNVEGVFELKPGQSVSGLRVLLVDDVMTTGATLCACANVLLANGAKMVDLVTIAAGK</sequence>
<dbReference type="OrthoDB" id="9779910at2"/>
<accession>A3HUJ2</accession>
<comment type="caution">
    <text evidence="3">The sequence shown here is derived from an EMBL/GenBank/DDBJ whole genome shotgun (WGS) entry which is preliminary data.</text>
</comment>